<name>A0A0G1Y814_9BACT</name>
<comment type="caution">
    <text evidence="1">The sequence shown here is derived from an EMBL/GenBank/DDBJ whole genome shotgun (WGS) entry which is preliminary data.</text>
</comment>
<proteinExistence type="predicted"/>
<reference evidence="1 2" key="1">
    <citation type="journal article" date="2015" name="Nature">
        <title>rRNA introns, odd ribosomes, and small enigmatic genomes across a large radiation of phyla.</title>
        <authorList>
            <person name="Brown C.T."/>
            <person name="Hug L.A."/>
            <person name="Thomas B.C."/>
            <person name="Sharon I."/>
            <person name="Castelle C.J."/>
            <person name="Singh A."/>
            <person name="Wilkins M.J."/>
            <person name="Williams K.H."/>
            <person name="Banfield J.F."/>
        </authorList>
    </citation>
    <scope>NUCLEOTIDE SEQUENCE [LARGE SCALE GENOMIC DNA]</scope>
</reference>
<protein>
    <submittedName>
        <fullName evidence="1">Uncharacterized protein</fullName>
    </submittedName>
</protein>
<dbReference type="AlphaFoldDB" id="A0A0G1Y814"/>
<evidence type="ECO:0000313" key="1">
    <source>
        <dbReference type="EMBL" id="KKW11022.1"/>
    </source>
</evidence>
<dbReference type="Proteomes" id="UP000034588">
    <property type="component" value="Unassembled WGS sequence"/>
</dbReference>
<sequence>MTQETTNLLRHWGITPQYDCPTKNVEVTSYLDKWLQSYSTNLMIVERPTDCIVNPTTIVEWLFTKIMHGDSKPSLICKCSGLDVIAFESEEDRLLRMQRLHSAPMVWLQELSASSLSDAQRNKLFQFLQSCSGSNKTVVISVSLPIKVLVDWVGHVLSRVFERQFTILAV</sequence>
<gene>
    <name evidence="1" type="ORF">UY48_C0027G0009</name>
</gene>
<dbReference type="EMBL" id="LCQD01000027">
    <property type="protein sequence ID" value="KKW11022.1"/>
    <property type="molecule type" value="Genomic_DNA"/>
</dbReference>
<organism evidence="1 2">
    <name type="scientific">Candidatus Gottesmanbacteria bacterium GW2011_GWB1_49_7</name>
    <dbReference type="NCBI Taxonomy" id="1618448"/>
    <lineage>
        <taxon>Bacteria</taxon>
        <taxon>Candidatus Gottesmaniibacteriota</taxon>
    </lineage>
</organism>
<evidence type="ECO:0000313" key="2">
    <source>
        <dbReference type="Proteomes" id="UP000034588"/>
    </source>
</evidence>
<accession>A0A0G1Y814</accession>